<dbReference type="PANTHER" id="PTHR44144">
    <property type="entry name" value="DNAJ HOMOLOG SUBFAMILY C MEMBER 9"/>
    <property type="match status" value="1"/>
</dbReference>
<evidence type="ECO:0000259" key="2">
    <source>
        <dbReference type="PROSITE" id="PS50076"/>
    </source>
</evidence>
<dbReference type="SMART" id="SM00271">
    <property type="entry name" value="DnaJ"/>
    <property type="match status" value="1"/>
</dbReference>
<dbReference type="SUPFAM" id="SSF46565">
    <property type="entry name" value="Chaperone J-domain"/>
    <property type="match status" value="1"/>
</dbReference>
<dbReference type="PANTHER" id="PTHR44144:SF1">
    <property type="entry name" value="DNAJ HOMOLOG SUBFAMILY C MEMBER 9"/>
    <property type="match status" value="1"/>
</dbReference>
<proteinExistence type="predicted"/>
<dbReference type="GO" id="GO:0005737">
    <property type="term" value="C:cytoplasm"/>
    <property type="evidence" value="ECO:0007669"/>
    <property type="project" value="TreeGrafter"/>
</dbReference>
<dbReference type="CDD" id="cd06257">
    <property type="entry name" value="DnaJ"/>
    <property type="match status" value="1"/>
</dbReference>
<feature type="compositionally biased region" description="Basic and acidic residues" evidence="1">
    <location>
        <begin position="284"/>
        <end position="297"/>
    </location>
</feature>
<reference evidence="3 4" key="1">
    <citation type="submission" date="2023-08" db="EMBL/GenBank/DDBJ databases">
        <title>Black Yeasts Isolated from many extreme environments.</title>
        <authorList>
            <person name="Coleine C."/>
            <person name="Stajich J.E."/>
            <person name="Selbmann L."/>
        </authorList>
    </citation>
    <scope>NUCLEOTIDE SEQUENCE [LARGE SCALE GENOMIC DNA]</scope>
    <source>
        <strain evidence="3 4">CCFEE 5910</strain>
    </source>
</reference>
<protein>
    <recommendedName>
        <fullName evidence="2">J domain-containing protein</fullName>
    </recommendedName>
</protein>
<accession>A0AAN7SZ67</accession>
<dbReference type="FunFam" id="1.10.287.110:FF:000110">
    <property type="entry name" value="DnaJ domain protein (AFU_orthologue AFUA_2G13210)"/>
    <property type="match status" value="1"/>
</dbReference>
<dbReference type="Pfam" id="PF23302">
    <property type="entry name" value="HTH_DNAJC9"/>
    <property type="match status" value="1"/>
</dbReference>
<dbReference type="GO" id="GO:0005634">
    <property type="term" value="C:nucleus"/>
    <property type="evidence" value="ECO:0007669"/>
    <property type="project" value="TreeGrafter"/>
</dbReference>
<evidence type="ECO:0000256" key="1">
    <source>
        <dbReference type="SAM" id="MobiDB-lite"/>
    </source>
</evidence>
<gene>
    <name evidence="3" type="ORF">LTR05_004707</name>
</gene>
<dbReference type="InterPro" id="IPR001623">
    <property type="entry name" value="DnaJ_domain"/>
</dbReference>
<feature type="region of interest" description="Disordered" evidence="1">
    <location>
        <begin position="275"/>
        <end position="305"/>
    </location>
</feature>
<dbReference type="PROSITE" id="PS50076">
    <property type="entry name" value="DNAJ_2"/>
    <property type="match status" value="1"/>
</dbReference>
<sequence>MARRTKSKTPSPEVEDDDYSETLEQPTEINPYEVLSVSKDATADQIKTAYRKAALRHHPDKVSPETSDDAHKKFQEIAFAYAVLSDEKRRRRYDTTGNTSESLKDDEDFDWVDFFREQTAAMVDGDMIEQIKKDYQGSPEEKEDVLRVYEEQEGDMDALYETIMCSNVLNDDERFRGIIDEAIEKKDVPNYPAYTKETKAARKKRVQKAKVEEAEALELAEELGVKDKLFGKGSNGKTGQKIGKKTNDEDALKALIQQRQKGRAEGFIESLEVKYGGSKRSKRKVDEPPEELFEKNAKKVRGKTR</sequence>
<feature type="domain" description="J" evidence="2">
    <location>
        <begin position="30"/>
        <end position="97"/>
    </location>
</feature>
<dbReference type="AlphaFoldDB" id="A0AAN7SZ67"/>
<dbReference type="EMBL" id="JAVRRJ010000004">
    <property type="protein sequence ID" value="KAK5085422.1"/>
    <property type="molecule type" value="Genomic_DNA"/>
</dbReference>
<name>A0AAN7SZ67_9EURO</name>
<comment type="caution">
    <text evidence="3">The sequence shown here is derived from an EMBL/GenBank/DDBJ whole genome shotgun (WGS) entry which is preliminary data.</text>
</comment>
<dbReference type="InterPro" id="IPR052594">
    <property type="entry name" value="J_domain-containing_protein"/>
</dbReference>
<evidence type="ECO:0000313" key="3">
    <source>
        <dbReference type="EMBL" id="KAK5085422.1"/>
    </source>
</evidence>
<dbReference type="PRINTS" id="PR00625">
    <property type="entry name" value="JDOMAIN"/>
</dbReference>
<dbReference type="Gene3D" id="1.10.287.110">
    <property type="entry name" value="DnaJ domain"/>
    <property type="match status" value="1"/>
</dbReference>
<dbReference type="InterPro" id="IPR018253">
    <property type="entry name" value="DnaJ_domain_CS"/>
</dbReference>
<dbReference type="GO" id="GO:0031072">
    <property type="term" value="F:heat shock protein binding"/>
    <property type="evidence" value="ECO:0007669"/>
    <property type="project" value="TreeGrafter"/>
</dbReference>
<feature type="region of interest" description="Disordered" evidence="1">
    <location>
        <begin position="1"/>
        <end position="32"/>
    </location>
</feature>
<dbReference type="InterPro" id="IPR036869">
    <property type="entry name" value="J_dom_sf"/>
</dbReference>
<evidence type="ECO:0000313" key="4">
    <source>
        <dbReference type="Proteomes" id="UP001309876"/>
    </source>
</evidence>
<keyword evidence="4" id="KW-1185">Reference proteome</keyword>
<organism evidence="3 4">
    <name type="scientific">Lithohypha guttulata</name>
    <dbReference type="NCBI Taxonomy" id="1690604"/>
    <lineage>
        <taxon>Eukaryota</taxon>
        <taxon>Fungi</taxon>
        <taxon>Dikarya</taxon>
        <taxon>Ascomycota</taxon>
        <taxon>Pezizomycotina</taxon>
        <taxon>Eurotiomycetes</taxon>
        <taxon>Chaetothyriomycetidae</taxon>
        <taxon>Chaetothyriales</taxon>
        <taxon>Trichomeriaceae</taxon>
        <taxon>Lithohypha</taxon>
    </lineage>
</organism>
<dbReference type="Pfam" id="PF00226">
    <property type="entry name" value="DnaJ"/>
    <property type="match status" value="1"/>
</dbReference>
<dbReference type="InterPro" id="IPR056453">
    <property type="entry name" value="HTH_DNAJC9"/>
</dbReference>
<dbReference type="Proteomes" id="UP001309876">
    <property type="component" value="Unassembled WGS sequence"/>
</dbReference>
<dbReference type="PROSITE" id="PS00636">
    <property type="entry name" value="DNAJ_1"/>
    <property type="match status" value="1"/>
</dbReference>